<name>A0A820QJG8_9BILA</name>
<evidence type="ECO:0000313" key="3">
    <source>
        <dbReference type="Proteomes" id="UP000663868"/>
    </source>
</evidence>
<evidence type="ECO:0000313" key="2">
    <source>
        <dbReference type="EMBL" id="CAF4419975.1"/>
    </source>
</evidence>
<proteinExistence type="predicted"/>
<reference evidence="2" key="1">
    <citation type="submission" date="2021-02" db="EMBL/GenBank/DDBJ databases">
        <authorList>
            <person name="Nowell W R."/>
        </authorList>
    </citation>
    <scope>NUCLEOTIDE SEQUENCE</scope>
</reference>
<comment type="caution">
    <text evidence="2">The sequence shown here is derived from an EMBL/GenBank/DDBJ whole genome shotgun (WGS) entry which is preliminary data.</text>
</comment>
<protein>
    <recommendedName>
        <fullName evidence="1">Dynamin-like GTPase OPA1 C-terminal domain-containing protein</fullName>
    </recommendedName>
</protein>
<gene>
    <name evidence="2" type="ORF">KXQ929_LOCUS52127</name>
</gene>
<dbReference type="InterPro" id="IPR045817">
    <property type="entry name" value="OPA1_C"/>
</dbReference>
<dbReference type="Pfam" id="PF19434">
    <property type="entry name" value="OPA1_C"/>
    <property type="match status" value="1"/>
</dbReference>
<feature type="non-terminal residue" evidence="2">
    <location>
        <position position="80"/>
    </location>
</feature>
<evidence type="ECO:0000259" key="1">
    <source>
        <dbReference type="Pfam" id="PF19434"/>
    </source>
</evidence>
<organism evidence="2 3">
    <name type="scientific">Adineta steineri</name>
    <dbReference type="NCBI Taxonomy" id="433720"/>
    <lineage>
        <taxon>Eukaryota</taxon>
        <taxon>Metazoa</taxon>
        <taxon>Spiralia</taxon>
        <taxon>Gnathifera</taxon>
        <taxon>Rotifera</taxon>
        <taxon>Eurotatoria</taxon>
        <taxon>Bdelloidea</taxon>
        <taxon>Adinetida</taxon>
        <taxon>Adinetidae</taxon>
        <taxon>Adineta</taxon>
    </lineage>
</organism>
<sequence>WRLKRMIEITSNAIRQQISNIETRRLEREVKEILDDFNTDETLKANLLKGKRVDLAEELKRVRQVQEKLEEFIVALNTEK</sequence>
<dbReference type="EMBL" id="CAJOBB010026998">
    <property type="protein sequence ID" value="CAF4419975.1"/>
    <property type="molecule type" value="Genomic_DNA"/>
</dbReference>
<accession>A0A820QJG8</accession>
<dbReference type="Proteomes" id="UP000663868">
    <property type="component" value="Unassembled WGS sequence"/>
</dbReference>
<feature type="domain" description="Dynamin-like GTPase OPA1 C-terminal" evidence="1">
    <location>
        <begin position="1"/>
        <end position="80"/>
    </location>
</feature>
<dbReference type="AlphaFoldDB" id="A0A820QJG8"/>